<name>A0A7Y3SVQ7_9CLOT</name>
<organism evidence="2 3">
    <name type="scientific">Clostridium estertheticum</name>
    <dbReference type="NCBI Taxonomy" id="238834"/>
    <lineage>
        <taxon>Bacteria</taxon>
        <taxon>Bacillati</taxon>
        <taxon>Bacillota</taxon>
        <taxon>Clostridia</taxon>
        <taxon>Eubacteriales</taxon>
        <taxon>Clostridiaceae</taxon>
        <taxon>Clostridium</taxon>
    </lineage>
</organism>
<feature type="transmembrane region" description="Helical" evidence="1">
    <location>
        <begin position="255"/>
        <end position="274"/>
    </location>
</feature>
<dbReference type="GeneID" id="83593456"/>
<feature type="transmembrane region" description="Helical" evidence="1">
    <location>
        <begin position="57"/>
        <end position="79"/>
    </location>
</feature>
<dbReference type="NCBIfam" id="TIGR02871">
    <property type="entry name" value="spore_ylbJ"/>
    <property type="match status" value="1"/>
</dbReference>
<feature type="transmembrane region" description="Helical" evidence="1">
    <location>
        <begin position="225"/>
        <end position="243"/>
    </location>
</feature>
<gene>
    <name evidence="2" type="primary">ylbJ</name>
    <name evidence="2" type="ORF">HLQ16_09655</name>
</gene>
<sequence length="392" mass="43757">MKLLLVILLISILFLLFKLFKTLKINLSVTLICSLIIVQIILAPNICIQYTISGAKLFFNAIFPSLFPFLVVINIIIGYDGIHIYSKLLGNLICRPLKLPKECNFALLVSVLCGYPLGARYTCDLYEKNIIDLNSCERLLNIASNASPLFILGSVGTAMMFNPKLGYILLLSNILSCIFMGLIIPSKDYAFKIKYRGSNFSKAESSSLNIGIILKNSIEDAIKNTLSIGGFIVIFSVITGIIKDNVIFNIVINKLSLIIGASSNFIEGILLGMLEMTNGCYLISSSHSNLYVKLPVLSFLIAFSGLSIISQVYSYTYKYTVSIKKYITRKFFQGIISSILTIILYYIFLNISSIFTFNNMSLYKNCDLYLIILIILIIPSLLITIIKLFHTS</sequence>
<keyword evidence="1" id="KW-0472">Membrane</keyword>
<evidence type="ECO:0000256" key="1">
    <source>
        <dbReference type="SAM" id="Phobius"/>
    </source>
</evidence>
<keyword evidence="1" id="KW-0812">Transmembrane</keyword>
<reference evidence="2 3" key="1">
    <citation type="submission" date="2020-05" db="EMBL/GenBank/DDBJ databases">
        <title>Complete genome of Clostridium estertheticum subspecies estertheticum, isolated from Vacuum packed lamb meat from New Zealand imported to Switzerland.</title>
        <authorList>
            <person name="Wambui J."/>
            <person name="Stevens M.J.A."/>
            <person name="Stephan R."/>
        </authorList>
    </citation>
    <scope>NUCLEOTIDE SEQUENCE [LARGE SCALE GENOMIC DNA]</scope>
    <source>
        <strain evidence="2 3">CEST001</strain>
    </source>
</reference>
<feature type="transmembrane region" description="Helical" evidence="1">
    <location>
        <begin position="28"/>
        <end position="48"/>
    </location>
</feature>
<dbReference type="EMBL" id="JABEYB010000006">
    <property type="protein sequence ID" value="NNU76194.1"/>
    <property type="molecule type" value="Genomic_DNA"/>
</dbReference>
<comment type="caution">
    <text evidence="2">The sequence shown here is derived from an EMBL/GenBank/DDBJ whole genome shotgun (WGS) entry which is preliminary data.</text>
</comment>
<feature type="transmembrane region" description="Helical" evidence="1">
    <location>
        <begin position="294"/>
        <end position="315"/>
    </location>
</feature>
<dbReference type="InterPro" id="IPR014226">
    <property type="entry name" value="Spore_IM_YlbJ"/>
</dbReference>
<keyword evidence="1" id="KW-1133">Transmembrane helix</keyword>
<feature type="transmembrane region" description="Helical" evidence="1">
    <location>
        <begin position="368"/>
        <end position="389"/>
    </location>
</feature>
<accession>A0A7Y3SVQ7</accession>
<protein>
    <submittedName>
        <fullName evidence="2">Sporulation integral membrane protein YlbJ</fullName>
    </submittedName>
</protein>
<dbReference type="AlphaFoldDB" id="A0A7Y3SVQ7"/>
<feature type="transmembrane region" description="Helical" evidence="1">
    <location>
        <begin position="335"/>
        <end position="356"/>
    </location>
</feature>
<evidence type="ECO:0000313" key="3">
    <source>
        <dbReference type="Proteomes" id="UP000531659"/>
    </source>
</evidence>
<dbReference type="RefSeq" id="WP_171296899.1">
    <property type="nucleotide sequence ID" value="NZ_CP077615.1"/>
</dbReference>
<evidence type="ECO:0000313" key="2">
    <source>
        <dbReference type="EMBL" id="NNU76194.1"/>
    </source>
</evidence>
<proteinExistence type="predicted"/>
<dbReference type="Proteomes" id="UP000531659">
    <property type="component" value="Unassembled WGS sequence"/>
</dbReference>
<feature type="transmembrane region" description="Helical" evidence="1">
    <location>
        <begin position="167"/>
        <end position="186"/>
    </location>
</feature>